<feature type="transmembrane region" description="Helical" evidence="6">
    <location>
        <begin position="149"/>
        <end position="173"/>
    </location>
</feature>
<dbReference type="EMBL" id="CAFBPZ010000153">
    <property type="protein sequence ID" value="CAB5042695.1"/>
    <property type="molecule type" value="Genomic_DNA"/>
</dbReference>
<evidence type="ECO:0000256" key="6">
    <source>
        <dbReference type="SAM" id="Phobius"/>
    </source>
</evidence>
<evidence type="ECO:0000256" key="1">
    <source>
        <dbReference type="ARBA" id="ARBA00004651"/>
    </source>
</evidence>
<proteinExistence type="predicted"/>
<dbReference type="PANTHER" id="PTHR30086">
    <property type="entry name" value="ARGININE EXPORTER PROTEIN ARGO"/>
    <property type="match status" value="1"/>
</dbReference>
<feature type="transmembrane region" description="Helical" evidence="6">
    <location>
        <begin position="185"/>
        <end position="203"/>
    </location>
</feature>
<protein>
    <submittedName>
        <fullName evidence="7">Unannotated protein</fullName>
    </submittedName>
</protein>
<dbReference type="PANTHER" id="PTHR30086:SF20">
    <property type="entry name" value="ARGININE EXPORTER PROTEIN ARGO-RELATED"/>
    <property type="match status" value="1"/>
</dbReference>
<dbReference type="AlphaFoldDB" id="A0A6J7FFU7"/>
<feature type="transmembrane region" description="Helical" evidence="6">
    <location>
        <begin position="76"/>
        <end position="94"/>
    </location>
</feature>
<dbReference type="GO" id="GO:0005886">
    <property type="term" value="C:plasma membrane"/>
    <property type="evidence" value="ECO:0007669"/>
    <property type="project" value="UniProtKB-SubCell"/>
</dbReference>
<evidence type="ECO:0000256" key="5">
    <source>
        <dbReference type="ARBA" id="ARBA00023136"/>
    </source>
</evidence>
<evidence type="ECO:0000313" key="7">
    <source>
        <dbReference type="EMBL" id="CAB4892394.1"/>
    </source>
</evidence>
<feature type="transmembrane region" description="Helical" evidence="6">
    <location>
        <begin position="115"/>
        <end position="137"/>
    </location>
</feature>
<evidence type="ECO:0000256" key="4">
    <source>
        <dbReference type="ARBA" id="ARBA00022989"/>
    </source>
</evidence>
<reference evidence="7" key="1">
    <citation type="submission" date="2020-05" db="EMBL/GenBank/DDBJ databases">
        <authorList>
            <person name="Chiriac C."/>
            <person name="Salcher M."/>
            <person name="Ghai R."/>
            <person name="Kavagutti S V."/>
        </authorList>
    </citation>
    <scope>NUCLEOTIDE SEQUENCE</scope>
</reference>
<evidence type="ECO:0000256" key="2">
    <source>
        <dbReference type="ARBA" id="ARBA00022475"/>
    </source>
</evidence>
<organism evidence="7">
    <name type="scientific">freshwater metagenome</name>
    <dbReference type="NCBI Taxonomy" id="449393"/>
    <lineage>
        <taxon>unclassified sequences</taxon>
        <taxon>metagenomes</taxon>
        <taxon>ecological metagenomes</taxon>
    </lineage>
</organism>
<dbReference type="EMBL" id="CAFBMC010000016">
    <property type="protein sequence ID" value="CAB4892394.1"/>
    <property type="molecule type" value="Genomic_DNA"/>
</dbReference>
<gene>
    <name evidence="7" type="ORF">UFOPK3495_00472</name>
    <name evidence="8" type="ORF">UFOPK4237_01598</name>
</gene>
<keyword evidence="5 6" id="KW-0472">Membrane</keyword>
<keyword evidence="4 6" id="KW-1133">Transmembrane helix</keyword>
<dbReference type="InterPro" id="IPR001123">
    <property type="entry name" value="LeuE-type"/>
</dbReference>
<dbReference type="GO" id="GO:0015171">
    <property type="term" value="F:amino acid transmembrane transporter activity"/>
    <property type="evidence" value="ECO:0007669"/>
    <property type="project" value="TreeGrafter"/>
</dbReference>
<accession>A0A6J7FFU7</accession>
<feature type="transmembrane region" description="Helical" evidence="6">
    <location>
        <begin position="42"/>
        <end position="70"/>
    </location>
</feature>
<dbReference type="Pfam" id="PF01810">
    <property type="entry name" value="LysE"/>
    <property type="match status" value="1"/>
</dbReference>
<feature type="transmembrane region" description="Helical" evidence="6">
    <location>
        <begin position="6"/>
        <end position="30"/>
    </location>
</feature>
<evidence type="ECO:0000256" key="3">
    <source>
        <dbReference type="ARBA" id="ARBA00022692"/>
    </source>
</evidence>
<keyword evidence="3 6" id="KW-0812">Transmembrane</keyword>
<keyword evidence="2" id="KW-1003">Cell membrane</keyword>
<evidence type="ECO:0000313" key="8">
    <source>
        <dbReference type="EMBL" id="CAB5042695.1"/>
    </source>
</evidence>
<comment type="subcellular location">
    <subcellularLocation>
        <location evidence="1">Cell membrane</location>
        <topology evidence="1">Multi-pass membrane protein</topology>
    </subcellularLocation>
</comment>
<sequence>MAYRHHVHALIPGFFTGLSLIVAIGAQNAFLLRVGLARNYVFVAVAICAISDAALIALGIGGLGVVIAQSTFTLEFVKWVGVAYLGVFALRSFWKARFPEVLIPAGDSPRRLAGVIAATLGFTFLNPHVYLDTVLLVGSIGNQYGPDRWWFAVGAALASLAWFVTLGFGSRAAAPLMSKPRTWRILDTAIGMIMLLIALRLIFLN</sequence>
<name>A0A6J7FFU7_9ZZZZ</name>